<evidence type="ECO:0000256" key="5">
    <source>
        <dbReference type="SAM" id="SignalP"/>
    </source>
</evidence>
<dbReference type="PROSITE" id="PS50835">
    <property type="entry name" value="IG_LIKE"/>
    <property type="match status" value="1"/>
</dbReference>
<dbReference type="SMART" id="SM00564">
    <property type="entry name" value="PQQ"/>
    <property type="match status" value="3"/>
</dbReference>
<comment type="caution">
    <text evidence="8">The sequence shown here is derived from an EMBL/GenBank/DDBJ whole genome shotgun (WGS) entry which is preliminary data.</text>
</comment>
<keyword evidence="3" id="KW-0863">Zinc-finger</keyword>
<dbReference type="InterPro" id="IPR018391">
    <property type="entry name" value="PQQ_b-propeller_rpt"/>
</dbReference>
<accession>A0ABV1G3U6</accession>
<feature type="chain" id="PRO_5047378912" evidence="5">
    <location>
        <begin position="24"/>
        <end position="2894"/>
    </location>
</feature>
<dbReference type="InterPro" id="IPR011047">
    <property type="entry name" value="Quinoprotein_ADH-like_sf"/>
</dbReference>
<dbReference type="Proteomes" id="UP001491552">
    <property type="component" value="Unassembled WGS sequence"/>
</dbReference>
<proteinExistence type="predicted"/>
<keyword evidence="1" id="KW-0479">Metal-binding</keyword>
<dbReference type="SUPFAM" id="SSF50998">
    <property type="entry name" value="Quinoprotein alcohol dehydrogenase-like"/>
    <property type="match status" value="1"/>
</dbReference>
<feature type="domain" description="Ig-like" evidence="6">
    <location>
        <begin position="879"/>
        <end position="966"/>
    </location>
</feature>
<keyword evidence="4" id="KW-0862">Zinc</keyword>
<dbReference type="Gene3D" id="2.160.20.110">
    <property type="match status" value="3"/>
</dbReference>
<gene>
    <name evidence="8" type="ORF">WMO66_02200</name>
</gene>
<evidence type="ECO:0000256" key="1">
    <source>
        <dbReference type="ARBA" id="ARBA00022723"/>
    </source>
</evidence>
<evidence type="ECO:0000256" key="3">
    <source>
        <dbReference type="ARBA" id="ARBA00022771"/>
    </source>
</evidence>
<dbReference type="PANTHER" id="PTHR24409:SF295">
    <property type="entry name" value="AZ2-RELATED"/>
    <property type="match status" value="1"/>
</dbReference>
<reference evidence="8 9" key="1">
    <citation type="submission" date="2024-03" db="EMBL/GenBank/DDBJ databases">
        <title>Human intestinal bacterial collection.</title>
        <authorList>
            <person name="Pauvert C."/>
            <person name="Hitch T.C.A."/>
            <person name="Clavel T."/>
        </authorList>
    </citation>
    <scope>NUCLEOTIDE SEQUENCE [LARGE SCALE GENOMIC DNA]</scope>
    <source>
        <strain evidence="8 9">CLA-AA-H192</strain>
    </source>
</reference>
<dbReference type="InterPro" id="IPR007110">
    <property type="entry name" value="Ig-like_dom"/>
</dbReference>
<feature type="domain" description="SLH" evidence="7">
    <location>
        <begin position="2711"/>
        <end position="2770"/>
    </location>
</feature>
<feature type="signal peptide" evidence="5">
    <location>
        <begin position="1"/>
        <end position="23"/>
    </location>
</feature>
<dbReference type="InterPro" id="IPR025883">
    <property type="entry name" value="Cadherin-like_domain"/>
</dbReference>
<sequence length="2894" mass="306850">MKRILSILLVLAMLLSMIPAVFAADCDITVSTPAPDPVKVGALYQLPLGTVFTDPNGHALSFALKADYGDKVYIKDNTLQFTSAEAGEFRIGITATCTGGGSTEVTVPITVEAVEDGDKNQYGYDETDQASVTVYVTISSDGAPIIGKDDGGTILSHLEVKVPYFPLSLYGLDDFNRYHTENGSGSYTDNEIVQRPTLLHLYIYMLERYYLGVAEKDCGKGTSGLLEFTGSGEGVNDMLGGSYEDTLNALLISGSATSMYMQNFWGHDENLMYYRNHVYPLMSAGWGSTADYILLSDNDTIDLAMFSNWSFWTYGAFARFDKDDYTAKVGEKITFETQKYDTKSVSDGGTESFEPITGLNVKLYNENWEQQQELTSEGSSYTLDTASLKAGTYYLLGYDPNYGTEDACYAPATAKIVLSSGDAQPCQWNEGVITTEPTCTTAGVKTFSCSVHGETRTEELPALGHTFGADGACIRCGEKDPAIPTQDESGVYGIASEKQLQWFAAKVNGGDTAISGKLTANIELTEAWTPMGSQKQPFTGSFDGDGHSITGMSITFDSNDKSVGAPYLGLFGYVKGTADKKAEIKNLMLSGKLDITENYRNSFAYSGGLVGGAEYVSFTDITTNVTITAKKGSAPYPWSYVGGFAGIVKNADFLRCVNNGAVTTDGDYVSGFAAKSETTTYTSCVNNGAITGRTKIGGFGGAVKSTKTVDSYNTGTIGLAAYNGSNQGIGGLFGEMGYGSTLTRCYNTGAVTGDCYVGGLVGSVGSGSDAANGPSYIVDSYNSGAITGHSDKSYCGIGGLVGKLDASSSRTYEQSYVHNCYNVGTVTDLGLKTINAGAAIGLMHADYSTDSYLEVENVYYLACGLEGLGKMNYSTMHDPSVFAEMTAEAMKASDFVTKLGASFKADGTCMQKVNSGYPVLTWQQLGEGQSEHTFKVTATVDATCTEAGSKTYTCTACGETKAEEIPALGHNVGEGGICSRCGEKIAYLSALRLTAYNASGDYVFTPEFDGKTAEYQVAIPDADGFSAFLWATLSENAPEGSTIKAEWTNLYNGKTQSTAITSGKTSGQSLANFSRDAKPNTVTLTVGVDGNTQTYTLTSFRTTTLSALNVTGARMNETFSHRTAEYTIDTTADSITLSAIPYQDGYTVTYNGAESGEWTLQDGENVMTVVVSNADGLSTSYTVKATKHAICKVRAELDPENALLVMYDSFNTSIYPDENGDYALMDGAAYTYVATAKGYVGKSGSLTASAAEPVLKITLTAAEENTTLVKDLPAEWPNFRNGSNHLGITNAPTPYTSEDSELLWAAKYGTGWAAAPGSPILVDGDLITYTGSTIKRLDVNTGKVLAEGTMAGTSSFSINPATYADGMIFVGLSGGKIQAFNAKTLESLWIYTDPLGGQPNTSPTYHDGYIYVGFWNGESKPGNFVAISVTDEDPMKTDEAKLASWSYACVGGFYWAGAYVTDNLCIVGTDDGSGEGDYINTSALLVFDRLTGKLLDSHYGCKGDIRSNVSHDPDSDRVFFTSKGGYIYNAAIDWETGKITDFKSLALKDAEGYTSEEKPGAIMSTCTPSVYNGRIYLGVSGSKGQFSQNGGHCIEVIDLDTATGEMSYAYSYGIVGYPQTSAMVSTAYVDKDFDGDGAGDGYVFIYLPYNYTPGGISVLMDRPGQTEPKTATDSGYSEIFTPQAPLAQYCICSTIADSTGTIYYKNDSCYMMAITSKILSIEVTENPEKMTYKAGETFDASGMKVVAKLANGLERDITNYVTWQEGPIEQGQTSIILSYTYGFDSANYGLKTKTAKLELDVLPSQDEDGVYLIGNASQLLWFASKVNSGETGISGKLTANIDLTSVESWTPIGSLKQPFTGSFDGDGHSITGMSITFDSDDKSIGAPYLGLFGYVKGTADKKAEIKNLTLTGTLSITENYRNSYAYSGGLVGAAEYVSFTDVTTDVTVTAKQGTAPYPWSYVGGFAGTVKNADFLRCVNNGSVTSDGDYVSGFVPKSETTTYTACANNGAITGRTKIGGLGAEVKSTKVVDSCNTGAIGLIAYGTGKQAIGGLFAEIRYGSSITRSYNSGAVTGDCYVGGLVGSVGSSSDATNGPSYIVDSYNSGAITGHSDKNYCGIGGLVGKLDASSSRVYEQSYVHNCYNAGTVTDLGLKTAGNPGAAIGVMHADYSEGSYLEVKDVYYRACGLEGLGKMNYSTMHDPSVFVEMSAEAMKASGFVTKLGASFKADGTCMQKVNGGYPILVWQKLAEGQSEHTLGVTTVVAPTCTEQGYTVYTCTACGETVKADFVPANGHSYEESVVAPTCEKDGYTNHVCSVCGDSYRDNYVDAAGHQYTLTVTAPTCTAAGYTTHLCSVCGHSYVDSIVPATGHSYEDTVTAPTCTAAGYTTHTCSVCGDSYIDSVVPATGHDYVWQITRVPTCTAEGVKTFTCSHCGDSYDVALAKADHTYEAVVTAPTCTNNGYTTHTCSVCGDSYVDSIVPATGHSYDAVVTAPTCTNAGYTTHTCSVCGDSYVDSIVPATGHSYEAVVTAPTCDKMGYTTYTCSVCGDSYVGSYTDALEHTYTAVVTKEPTCTEEGVKTFTCSECGKSYTEAIPTVAHSYEAVVTAPTCDKMGYTTYTCSVCGDSYVADYVDAVGHDCETETVPATCLGYGFVRESCKHCDYSVITEITAPLGHDYQAVVTEPTLDEAGYTTHTCSRCGDSYVDSETPALGHKCAAYTDIPTDWAKEGICFVIENGLMVGTTSTTFAPKDTLTRAMLVTVLYRMAGSPAVDAPSGFADVDDGQWYSDAIAWAAANGIVNGVGGNKFAPSEPVTREQLAAIFFRYAKAEAPEADVLSGYPDAESVSTYARDAMAWAVSTGLVTGSKEADGTYLAPQGLAAREQAAAILMRYVKANA</sequence>
<dbReference type="Pfam" id="PF13360">
    <property type="entry name" value="PQQ_2"/>
    <property type="match status" value="1"/>
</dbReference>
<evidence type="ECO:0000313" key="9">
    <source>
        <dbReference type="Proteomes" id="UP001491552"/>
    </source>
</evidence>
<dbReference type="PANTHER" id="PTHR24409">
    <property type="entry name" value="ZINC FINGER PROTEIN 142"/>
    <property type="match status" value="1"/>
</dbReference>
<evidence type="ECO:0000313" key="8">
    <source>
        <dbReference type="EMBL" id="MEQ2510070.1"/>
    </source>
</evidence>
<evidence type="ECO:0000259" key="6">
    <source>
        <dbReference type="PROSITE" id="PS50835"/>
    </source>
</evidence>
<dbReference type="Gene3D" id="2.130.10.10">
    <property type="entry name" value="YVTN repeat-like/Quinoprotein amine dehydrogenase"/>
    <property type="match status" value="1"/>
</dbReference>
<organism evidence="8 9">
    <name type="scientific">Faecousia intestinalis</name>
    <dbReference type="NCBI Taxonomy" id="3133167"/>
    <lineage>
        <taxon>Bacteria</taxon>
        <taxon>Bacillati</taxon>
        <taxon>Bacillota</taxon>
        <taxon>Clostridia</taxon>
        <taxon>Eubacteriales</taxon>
        <taxon>Oscillospiraceae</taxon>
        <taxon>Faecousia</taxon>
    </lineage>
</organism>
<dbReference type="Pfam" id="PF00395">
    <property type="entry name" value="SLH"/>
    <property type="match status" value="2"/>
</dbReference>
<dbReference type="RefSeq" id="WP_349134772.1">
    <property type="nucleotide sequence ID" value="NZ_JBBMFF010000114.1"/>
</dbReference>
<name>A0ABV1G3U6_9FIRM</name>
<keyword evidence="2" id="KW-0677">Repeat</keyword>
<dbReference type="InterPro" id="IPR015943">
    <property type="entry name" value="WD40/YVTN_repeat-like_dom_sf"/>
</dbReference>
<protein>
    <submittedName>
        <fullName evidence="8">S-layer homology domain-containing protein</fullName>
    </submittedName>
</protein>
<evidence type="ECO:0000256" key="2">
    <source>
        <dbReference type="ARBA" id="ARBA00022737"/>
    </source>
</evidence>
<keyword evidence="5" id="KW-0732">Signal</keyword>
<evidence type="ECO:0000259" key="7">
    <source>
        <dbReference type="PROSITE" id="PS51272"/>
    </source>
</evidence>
<dbReference type="Pfam" id="PF12733">
    <property type="entry name" value="Cadherin-like"/>
    <property type="match status" value="1"/>
</dbReference>
<dbReference type="Gene3D" id="2.60.40.3630">
    <property type="match status" value="1"/>
</dbReference>
<dbReference type="PROSITE" id="PS51272">
    <property type="entry name" value="SLH"/>
    <property type="match status" value="3"/>
</dbReference>
<dbReference type="EMBL" id="JBBMFF010000114">
    <property type="protein sequence ID" value="MEQ2510070.1"/>
    <property type="molecule type" value="Genomic_DNA"/>
</dbReference>
<dbReference type="InterPro" id="IPR001119">
    <property type="entry name" value="SLH_dom"/>
</dbReference>
<keyword evidence="9" id="KW-1185">Reference proteome</keyword>
<evidence type="ECO:0000256" key="4">
    <source>
        <dbReference type="ARBA" id="ARBA00022833"/>
    </source>
</evidence>
<feature type="domain" description="SLH" evidence="7">
    <location>
        <begin position="2771"/>
        <end position="2834"/>
    </location>
</feature>
<dbReference type="InterPro" id="IPR002372">
    <property type="entry name" value="PQQ_rpt_dom"/>
</dbReference>
<feature type="domain" description="SLH" evidence="7">
    <location>
        <begin position="2835"/>
        <end position="2894"/>
    </location>
</feature>